<dbReference type="RefSeq" id="WP_158679887.1">
    <property type="nucleotide sequence ID" value="NZ_JASNGB010000001.1"/>
</dbReference>
<keyword evidence="2" id="KW-1185">Reference proteome</keyword>
<comment type="caution">
    <text evidence="1">The sequence shown here is derived from an EMBL/GenBank/DDBJ whole genome shotgun (WGS) entry which is preliminary data.</text>
</comment>
<proteinExistence type="predicted"/>
<accession>A0ABT7JBZ5</accession>
<evidence type="ECO:0000313" key="1">
    <source>
        <dbReference type="EMBL" id="MDL2342570.1"/>
    </source>
</evidence>
<evidence type="ECO:0000313" key="2">
    <source>
        <dbReference type="Proteomes" id="UP001302059"/>
    </source>
</evidence>
<dbReference type="EMBL" id="JASNGB010000001">
    <property type="protein sequence ID" value="MDL2342570.1"/>
    <property type="molecule type" value="Genomic_DNA"/>
</dbReference>
<evidence type="ECO:0008006" key="3">
    <source>
        <dbReference type="Google" id="ProtNLM"/>
    </source>
</evidence>
<protein>
    <recommendedName>
        <fullName evidence="3">DUF2190 family protein</fullName>
    </recommendedName>
</protein>
<gene>
    <name evidence="1" type="ORF">QOL99_00205</name>
</gene>
<sequence length="122" mass="12420">MKTRAHGSPMDGITLPLAVPANTREGHPVAIGNAGLLGVAVTARVTADDLNNPARVTPQGLVAGQASVFLPGIAVTLRVDLPAALAQGAKVYQQPDGTYSDVNTGVFVGWKVNGLLAVRANA</sequence>
<reference evidence="1 2" key="1">
    <citation type="submission" date="2023-05" db="EMBL/GenBank/DDBJ databases">
        <authorList>
            <person name="Gao F."/>
        </authorList>
    </citation>
    <scope>NUCLEOTIDE SEQUENCE [LARGE SCALE GENOMIC DNA]</scope>
    <source>
        <strain evidence="1 2">MIMF12</strain>
    </source>
</reference>
<dbReference type="Proteomes" id="UP001302059">
    <property type="component" value="Unassembled WGS sequence"/>
</dbReference>
<organism evidence="1 2">
    <name type="scientific">Deinococcus rhizophilus</name>
    <dbReference type="NCBI Taxonomy" id="3049544"/>
    <lineage>
        <taxon>Bacteria</taxon>
        <taxon>Thermotogati</taxon>
        <taxon>Deinococcota</taxon>
        <taxon>Deinococci</taxon>
        <taxon>Deinococcales</taxon>
        <taxon>Deinococcaceae</taxon>
        <taxon>Deinococcus</taxon>
    </lineage>
</organism>
<name>A0ABT7JBZ5_9DEIO</name>